<comment type="catalytic activity">
    <reaction evidence="8">
        <text>a 1,2-diacyl-sn-glycero-3-phospho-L-serine(in) = a 1,2-diacyl-sn-glycero-3-phospho-L-serine(out)</text>
        <dbReference type="Rhea" id="RHEA:38663"/>
        <dbReference type="ChEBI" id="CHEBI:57262"/>
    </reaction>
</comment>
<evidence type="ECO:0000256" key="1">
    <source>
        <dbReference type="ARBA" id="ARBA00004406"/>
    </source>
</evidence>
<comment type="similarity">
    <text evidence="3">Belongs to the ATG2 family.</text>
</comment>
<sequence>MMAWLPWPASLRERAGRYLLQRYLGRFLQQRLSLQQLSLDLYSGHGRLSLLQLQPQSLNEVLDSLGVPLEITDGFIDSISLSVPWSALMTENCTVEVTGLQLTCSPKYHVAPGTESPSWASCMTTSMQLAKECLKDPPSEPSEPTQPLEGLEIFAQTIETVLRRIKVTFIDTIVRVEHTPESSDTGIALEVHIKRLDYCDEAVKDSGGREPIPVDVHQPPAFVHKLFQFSGVTLQCEELCDQGGYSQPSPPRAEVRPYPDPRPHSPLSPLLDSLSATGP</sequence>
<evidence type="ECO:0000256" key="8">
    <source>
        <dbReference type="ARBA" id="ARBA00024479"/>
    </source>
</evidence>
<evidence type="ECO:0000256" key="6">
    <source>
        <dbReference type="ARBA" id="ARBA00023055"/>
    </source>
</evidence>
<dbReference type="GO" id="GO:0034727">
    <property type="term" value="P:piecemeal microautophagy of the nucleus"/>
    <property type="evidence" value="ECO:0007669"/>
    <property type="project" value="TreeGrafter"/>
</dbReference>
<dbReference type="GO" id="GO:0043495">
    <property type="term" value="F:protein-membrane adaptor activity"/>
    <property type="evidence" value="ECO:0007669"/>
    <property type="project" value="TreeGrafter"/>
</dbReference>
<dbReference type="GO" id="GO:0061723">
    <property type="term" value="P:glycophagy"/>
    <property type="evidence" value="ECO:0007669"/>
    <property type="project" value="TreeGrafter"/>
</dbReference>
<evidence type="ECO:0000256" key="7">
    <source>
        <dbReference type="ARBA" id="ARBA00023136"/>
    </source>
</evidence>
<dbReference type="Pfam" id="PF13329">
    <property type="entry name" value="ATG2_CAD"/>
    <property type="match status" value="1"/>
</dbReference>
<dbReference type="GO" id="GO:0061709">
    <property type="term" value="P:reticulophagy"/>
    <property type="evidence" value="ECO:0007669"/>
    <property type="project" value="TreeGrafter"/>
</dbReference>
<dbReference type="Ensembl" id="ENSCMIT00000002841.1">
    <property type="protein sequence ID" value="ENSCMIP00000002746.1"/>
    <property type="gene ID" value="ENSCMIG00000001638.1"/>
</dbReference>
<evidence type="ECO:0000256" key="4">
    <source>
        <dbReference type="ARBA" id="ARBA00022448"/>
    </source>
</evidence>
<dbReference type="OMA" id="IRIVYCD"/>
<keyword evidence="12" id="KW-1185">Reference proteome</keyword>
<evidence type="ECO:0000313" key="11">
    <source>
        <dbReference type="Ensembl" id="ENSCMIP00000002746.1"/>
    </source>
</evidence>
<dbReference type="PANTHER" id="PTHR13190:SF21">
    <property type="entry name" value="AUTOPHAGY-RELATED PROTEIN 2 HOMOLOG A"/>
    <property type="match status" value="1"/>
</dbReference>
<reference evidence="12" key="1">
    <citation type="journal article" date="2006" name="Science">
        <title>Ancient noncoding elements conserved in the human genome.</title>
        <authorList>
            <person name="Venkatesh B."/>
            <person name="Kirkness E.F."/>
            <person name="Loh Y.H."/>
            <person name="Halpern A.L."/>
            <person name="Lee A.P."/>
            <person name="Johnson J."/>
            <person name="Dandona N."/>
            <person name="Viswanathan L.D."/>
            <person name="Tay A."/>
            <person name="Venter J.C."/>
            <person name="Strausberg R.L."/>
            <person name="Brenner S."/>
        </authorList>
    </citation>
    <scope>NUCLEOTIDE SEQUENCE [LARGE SCALE GENOMIC DNA]</scope>
</reference>
<comment type="subcellular location">
    <subcellularLocation>
        <location evidence="1">Endoplasmic reticulum membrane</location>
        <topology evidence="1">Peripheral membrane protein</topology>
    </subcellularLocation>
    <subcellularLocation>
        <location evidence="2">Preautophagosomal structure membrane</location>
        <topology evidence="2">Peripheral membrane protein</topology>
    </subcellularLocation>
</comment>
<dbReference type="GO" id="GO:0061908">
    <property type="term" value="C:phagophore"/>
    <property type="evidence" value="ECO:0007669"/>
    <property type="project" value="TreeGrafter"/>
</dbReference>
<evidence type="ECO:0000256" key="2">
    <source>
        <dbReference type="ARBA" id="ARBA00004623"/>
    </source>
</evidence>
<evidence type="ECO:0000256" key="10">
    <source>
        <dbReference type="SAM" id="MobiDB-lite"/>
    </source>
</evidence>
<dbReference type="InParanoid" id="A0A4W3GH94"/>
<dbReference type="GO" id="GO:0032266">
    <property type="term" value="F:phosphatidylinositol-3-phosphate binding"/>
    <property type="evidence" value="ECO:0007669"/>
    <property type="project" value="TreeGrafter"/>
</dbReference>
<reference evidence="11" key="5">
    <citation type="submission" date="2025-09" db="UniProtKB">
        <authorList>
            <consortium name="Ensembl"/>
        </authorList>
    </citation>
    <scope>IDENTIFICATION</scope>
</reference>
<keyword evidence="4" id="KW-0813">Transport</keyword>
<dbReference type="PANTHER" id="PTHR13190">
    <property type="entry name" value="AUTOPHAGY-RELATED 2, ISOFORM A"/>
    <property type="match status" value="1"/>
</dbReference>
<dbReference type="GO" id="GO:0000045">
    <property type="term" value="P:autophagosome assembly"/>
    <property type="evidence" value="ECO:0007669"/>
    <property type="project" value="TreeGrafter"/>
</dbReference>
<dbReference type="InterPro" id="IPR026849">
    <property type="entry name" value="ATG2"/>
</dbReference>
<organism evidence="11 12">
    <name type="scientific">Callorhinchus milii</name>
    <name type="common">Ghost shark</name>
    <dbReference type="NCBI Taxonomy" id="7868"/>
    <lineage>
        <taxon>Eukaryota</taxon>
        <taxon>Metazoa</taxon>
        <taxon>Chordata</taxon>
        <taxon>Craniata</taxon>
        <taxon>Vertebrata</taxon>
        <taxon>Chondrichthyes</taxon>
        <taxon>Holocephali</taxon>
        <taxon>Chimaeriformes</taxon>
        <taxon>Callorhinchidae</taxon>
        <taxon>Callorhinchus</taxon>
    </lineage>
</organism>
<dbReference type="GeneTree" id="ENSGT00620000087966"/>
<reference evidence="12" key="3">
    <citation type="journal article" date="2014" name="Nature">
        <title>Elephant shark genome provides unique insights into gnathostome evolution.</title>
        <authorList>
            <consortium name="International Elephant Shark Genome Sequencing Consortium"/>
            <person name="Venkatesh B."/>
            <person name="Lee A.P."/>
            <person name="Ravi V."/>
            <person name="Maurya A.K."/>
            <person name="Lian M.M."/>
            <person name="Swann J.B."/>
            <person name="Ohta Y."/>
            <person name="Flajnik M.F."/>
            <person name="Sutoh Y."/>
            <person name="Kasahara M."/>
            <person name="Hoon S."/>
            <person name="Gangu V."/>
            <person name="Roy S.W."/>
            <person name="Irimia M."/>
            <person name="Korzh V."/>
            <person name="Kondrychyn I."/>
            <person name="Lim Z.W."/>
            <person name="Tay B.H."/>
            <person name="Tohari S."/>
            <person name="Kong K.W."/>
            <person name="Ho S."/>
            <person name="Lorente-Galdos B."/>
            <person name="Quilez J."/>
            <person name="Marques-Bonet T."/>
            <person name="Raney B.J."/>
            <person name="Ingham P.W."/>
            <person name="Tay A."/>
            <person name="Hillier L.W."/>
            <person name="Minx P."/>
            <person name="Boehm T."/>
            <person name="Wilson R.K."/>
            <person name="Brenner S."/>
            <person name="Warren W.C."/>
        </authorList>
    </citation>
    <scope>NUCLEOTIDE SEQUENCE [LARGE SCALE GENOMIC DNA]</scope>
</reference>
<dbReference type="STRING" id="7868.ENSCMIP00000002746"/>
<comment type="catalytic activity">
    <reaction evidence="9">
        <text>a 1,2-diacyl-sn-glycero-3-phosphoethanolamine(in) = a 1,2-diacyl-sn-glycero-3-phosphoethanolamine(out)</text>
        <dbReference type="Rhea" id="RHEA:38895"/>
        <dbReference type="ChEBI" id="CHEBI:64612"/>
    </reaction>
</comment>
<keyword evidence="6" id="KW-0445">Lipid transport</keyword>
<evidence type="ECO:0000313" key="12">
    <source>
        <dbReference type="Proteomes" id="UP000314986"/>
    </source>
</evidence>
<reference evidence="11" key="4">
    <citation type="submission" date="2025-08" db="UniProtKB">
        <authorList>
            <consortium name="Ensembl"/>
        </authorList>
    </citation>
    <scope>IDENTIFICATION</scope>
</reference>
<keyword evidence="5" id="KW-0256">Endoplasmic reticulum</keyword>
<dbReference type="GO" id="GO:0034045">
    <property type="term" value="C:phagophore assembly site membrane"/>
    <property type="evidence" value="ECO:0007669"/>
    <property type="project" value="UniProtKB-SubCell"/>
</dbReference>
<name>A0A4W3GH94_CALMI</name>
<feature type="region of interest" description="Disordered" evidence="10">
    <location>
        <begin position="242"/>
        <end position="279"/>
    </location>
</feature>
<protein>
    <submittedName>
        <fullName evidence="11">Autophagy-related protein 2 homolog A-like</fullName>
    </submittedName>
</protein>
<accession>A0A4W3GH94</accession>
<dbReference type="GO" id="GO:0005789">
    <property type="term" value="C:endoplasmic reticulum membrane"/>
    <property type="evidence" value="ECO:0007669"/>
    <property type="project" value="UniProtKB-SubCell"/>
</dbReference>
<dbReference type="GO" id="GO:0000422">
    <property type="term" value="P:autophagy of mitochondrion"/>
    <property type="evidence" value="ECO:0007669"/>
    <property type="project" value="TreeGrafter"/>
</dbReference>
<evidence type="ECO:0000256" key="9">
    <source>
        <dbReference type="ARBA" id="ARBA00024615"/>
    </source>
</evidence>
<dbReference type="Proteomes" id="UP000314986">
    <property type="component" value="Unassembled WGS sequence"/>
</dbReference>
<dbReference type="AlphaFoldDB" id="A0A4W3GH94"/>
<feature type="compositionally biased region" description="Low complexity" evidence="10">
    <location>
        <begin position="267"/>
        <end position="279"/>
    </location>
</feature>
<keyword evidence="7" id="KW-0472">Membrane</keyword>
<dbReference type="GO" id="GO:0006869">
    <property type="term" value="P:lipid transport"/>
    <property type="evidence" value="ECO:0007669"/>
    <property type="project" value="UniProtKB-KW"/>
</dbReference>
<reference evidence="12" key="2">
    <citation type="journal article" date="2007" name="PLoS Biol.">
        <title>Survey sequencing and comparative analysis of the elephant shark (Callorhinchus milii) genome.</title>
        <authorList>
            <person name="Venkatesh B."/>
            <person name="Kirkness E.F."/>
            <person name="Loh Y.H."/>
            <person name="Halpern A.L."/>
            <person name="Lee A.P."/>
            <person name="Johnson J."/>
            <person name="Dandona N."/>
            <person name="Viswanathan L.D."/>
            <person name="Tay A."/>
            <person name="Venter J.C."/>
            <person name="Strausberg R.L."/>
            <person name="Brenner S."/>
        </authorList>
    </citation>
    <scope>NUCLEOTIDE SEQUENCE [LARGE SCALE GENOMIC DNA]</scope>
</reference>
<feature type="compositionally biased region" description="Basic and acidic residues" evidence="10">
    <location>
        <begin position="253"/>
        <end position="263"/>
    </location>
</feature>
<evidence type="ECO:0000256" key="3">
    <source>
        <dbReference type="ARBA" id="ARBA00009714"/>
    </source>
</evidence>
<evidence type="ECO:0000256" key="5">
    <source>
        <dbReference type="ARBA" id="ARBA00022824"/>
    </source>
</evidence>
<proteinExistence type="inferred from homology"/>